<name>A0A8S9NDT6_BRACR</name>
<dbReference type="EMBL" id="QGKX02001621">
    <property type="protein sequence ID" value="KAF3500068.1"/>
    <property type="molecule type" value="Genomic_DNA"/>
</dbReference>
<comment type="caution">
    <text evidence="1">The sequence shown here is derived from an EMBL/GenBank/DDBJ whole genome shotgun (WGS) entry which is preliminary data.</text>
</comment>
<sequence>MTESQAGTSMVVGSIVGDPVCDLIAVKIVPLCAVLHRLSSVDDGVPSSLLLYRRWKVASPLLDAYLKTPGAVTRGGMSKRLLQHDLSWALGPCCLFSFIPLDGHPVL</sequence>
<protein>
    <submittedName>
        <fullName evidence="1">Uncharacterized protein</fullName>
    </submittedName>
</protein>
<dbReference type="Proteomes" id="UP000712600">
    <property type="component" value="Unassembled WGS sequence"/>
</dbReference>
<organism evidence="1 2">
    <name type="scientific">Brassica cretica</name>
    <name type="common">Mustard</name>
    <dbReference type="NCBI Taxonomy" id="69181"/>
    <lineage>
        <taxon>Eukaryota</taxon>
        <taxon>Viridiplantae</taxon>
        <taxon>Streptophyta</taxon>
        <taxon>Embryophyta</taxon>
        <taxon>Tracheophyta</taxon>
        <taxon>Spermatophyta</taxon>
        <taxon>Magnoliopsida</taxon>
        <taxon>eudicotyledons</taxon>
        <taxon>Gunneridae</taxon>
        <taxon>Pentapetalae</taxon>
        <taxon>rosids</taxon>
        <taxon>malvids</taxon>
        <taxon>Brassicales</taxon>
        <taxon>Brassicaceae</taxon>
        <taxon>Brassiceae</taxon>
        <taxon>Brassica</taxon>
    </lineage>
</organism>
<proteinExistence type="predicted"/>
<reference evidence="1" key="1">
    <citation type="submission" date="2019-12" db="EMBL/GenBank/DDBJ databases">
        <title>Genome sequencing and annotation of Brassica cretica.</title>
        <authorList>
            <person name="Studholme D.J."/>
            <person name="Sarris P."/>
        </authorList>
    </citation>
    <scope>NUCLEOTIDE SEQUENCE</scope>
    <source>
        <strain evidence="1">PFS-109/04</strain>
        <tissue evidence="1">Leaf</tissue>
    </source>
</reference>
<evidence type="ECO:0000313" key="2">
    <source>
        <dbReference type="Proteomes" id="UP000712600"/>
    </source>
</evidence>
<dbReference type="AlphaFoldDB" id="A0A8S9NDT6"/>
<evidence type="ECO:0000313" key="1">
    <source>
        <dbReference type="EMBL" id="KAF3500068.1"/>
    </source>
</evidence>
<accession>A0A8S9NDT6</accession>
<gene>
    <name evidence="1" type="ORF">F2Q69_00040856</name>
</gene>